<dbReference type="NCBIfam" id="TIGR03317">
    <property type="entry name" value="ygfZ_signature"/>
    <property type="match status" value="1"/>
</dbReference>
<keyword evidence="4" id="KW-1185">Reference proteome</keyword>
<comment type="caution">
    <text evidence="3">The sequence shown here is derived from an EMBL/GenBank/DDBJ whole genome shotgun (WGS) entry which is preliminary data.</text>
</comment>
<evidence type="ECO:0000313" key="4">
    <source>
        <dbReference type="Proteomes" id="UP001204953"/>
    </source>
</evidence>
<dbReference type="PANTHER" id="PTHR43757">
    <property type="entry name" value="AMINOMETHYLTRANSFERASE"/>
    <property type="match status" value="1"/>
</dbReference>
<accession>A0AAE3GNQ8</accession>
<dbReference type="PANTHER" id="PTHR43757:SF14">
    <property type="entry name" value="GLYCINE CLEAVAGE T-PROTEIN FAMILY"/>
    <property type="match status" value="1"/>
</dbReference>
<keyword evidence="1" id="KW-0809">Transit peptide</keyword>
<dbReference type="RefSeq" id="WP_254009951.1">
    <property type="nucleotide sequence ID" value="NZ_JAMZMM010000007.1"/>
</dbReference>
<gene>
    <name evidence="3" type="ORF">NJ959_01415</name>
</gene>
<dbReference type="InterPro" id="IPR028896">
    <property type="entry name" value="GcvT/YgfZ/DmdA"/>
</dbReference>
<dbReference type="Proteomes" id="UP001204953">
    <property type="component" value="Unassembled WGS sequence"/>
</dbReference>
<evidence type="ECO:0000313" key="3">
    <source>
        <dbReference type="EMBL" id="MCP2727133.1"/>
    </source>
</evidence>
<proteinExistence type="predicted"/>
<name>A0AAE3GNQ8_9CYAN</name>
<dbReference type="InterPro" id="IPR027266">
    <property type="entry name" value="TrmE/GcvT-like"/>
</dbReference>
<dbReference type="Pfam" id="PF01571">
    <property type="entry name" value="GCV_T"/>
    <property type="match status" value="1"/>
</dbReference>
<dbReference type="PIRSF" id="PIRSF006487">
    <property type="entry name" value="GcvT"/>
    <property type="match status" value="1"/>
</dbReference>
<dbReference type="SUPFAM" id="SSF103025">
    <property type="entry name" value="Folate-binding domain"/>
    <property type="match status" value="1"/>
</dbReference>
<dbReference type="InterPro" id="IPR017703">
    <property type="entry name" value="YgfZ/GCV_T_CS"/>
</dbReference>
<reference evidence="3" key="1">
    <citation type="submission" date="2022-06" db="EMBL/GenBank/DDBJ databases">
        <title>New cyanobacteria of genus Symplocastrum in benthos of Lake Baikal.</title>
        <authorList>
            <person name="Sorokovikova E."/>
            <person name="Tikhonova I."/>
            <person name="Krasnopeev A."/>
            <person name="Evseev P."/>
            <person name="Gladkikh A."/>
            <person name="Belykh O."/>
        </authorList>
    </citation>
    <scope>NUCLEOTIDE SEQUENCE</scope>
    <source>
        <strain evidence="3">BBK-W-15</strain>
    </source>
</reference>
<feature type="domain" description="GCVT N-terminal" evidence="2">
    <location>
        <begin position="6"/>
        <end position="257"/>
    </location>
</feature>
<sequence length="352" mass="38771">MIEKLQDIQRRNGAIFEPMAEVIVPVSFDNDTLAIEAAHQGVALADLSHWGLLKISDNDRIRFLHNQSTNDFQTLKPGQGCDTVLITSTARTIELVTAYVTEDAVLVLISPNRLQEIIKWLDRYLFPMDRVILTDLSKQSVIFTIIGAESDPILAKLGVPLPIGDTYASHQLLTINDLEVRVAIGSGLGLPGYTLIAAANDGAKLWSILTEAGAIPMGERVWQELRITQGRPFPDCELTEDYNPLEAGLWQTISFNKGCYIGQETIARLNTYKGVKQRLWGIRLQASAQPGTIITLDDDKIGKLTSVTETNSGFFGLAYIRSKAGGIGLKVKVGEIEGEIVDVPFLTHEYYS</sequence>
<protein>
    <submittedName>
        <fullName evidence="3">Folate-binding protein</fullName>
    </submittedName>
</protein>
<dbReference type="InterPro" id="IPR006222">
    <property type="entry name" value="GCVT_N"/>
</dbReference>
<evidence type="ECO:0000256" key="1">
    <source>
        <dbReference type="ARBA" id="ARBA00022946"/>
    </source>
</evidence>
<organism evidence="3 4">
    <name type="scientific">Limnofasciculus baicalensis BBK-W-15</name>
    <dbReference type="NCBI Taxonomy" id="2699891"/>
    <lineage>
        <taxon>Bacteria</taxon>
        <taxon>Bacillati</taxon>
        <taxon>Cyanobacteriota</taxon>
        <taxon>Cyanophyceae</taxon>
        <taxon>Coleofasciculales</taxon>
        <taxon>Coleofasciculaceae</taxon>
        <taxon>Limnofasciculus</taxon>
        <taxon>Limnofasciculus baicalensis</taxon>
    </lineage>
</organism>
<dbReference type="EMBL" id="JAMZMM010000007">
    <property type="protein sequence ID" value="MCP2727133.1"/>
    <property type="molecule type" value="Genomic_DNA"/>
</dbReference>
<evidence type="ECO:0000259" key="2">
    <source>
        <dbReference type="Pfam" id="PF01571"/>
    </source>
</evidence>
<dbReference type="AlphaFoldDB" id="A0AAE3GNQ8"/>
<dbReference type="Gene3D" id="3.30.1360.120">
    <property type="entry name" value="Probable tRNA modification gtpase trme, domain 1"/>
    <property type="match status" value="1"/>
</dbReference>